<reference evidence="2" key="1">
    <citation type="journal article" date="2018" name="Sci. Rep.">
        <title>Lignite coal burning seam in the remote Altai Mountains harbors a hydrogen-driven thermophilic microbial community.</title>
        <authorList>
            <person name="Kadnikov V.V."/>
            <person name="Mardanov A.V."/>
            <person name="Ivasenko D.A."/>
            <person name="Antsiferov D.V."/>
            <person name="Beletsky A.V."/>
            <person name="Karnachuk O.V."/>
            <person name="Ravin N.V."/>
        </authorList>
    </citation>
    <scope>NUCLEOTIDE SEQUENCE [LARGE SCALE GENOMIC DNA]</scope>
</reference>
<protein>
    <submittedName>
        <fullName evidence="1">Uncharacterized protein</fullName>
    </submittedName>
</protein>
<name>A0A2R6Y042_9BACL</name>
<organism evidence="1 2">
    <name type="scientific">Candidatus Carbonibacillus altaicus</name>
    <dbReference type="NCBI Taxonomy" id="2163959"/>
    <lineage>
        <taxon>Bacteria</taxon>
        <taxon>Bacillati</taxon>
        <taxon>Bacillota</taxon>
        <taxon>Bacilli</taxon>
        <taxon>Bacillales</taxon>
        <taxon>Candidatus Carbonibacillus</taxon>
    </lineage>
</organism>
<evidence type="ECO:0000313" key="2">
    <source>
        <dbReference type="Proteomes" id="UP000244338"/>
    </source>
</evidence>
<dbReference type="EMBL" id="PEBX01000050">
    <property type="protein sequence ID" value="PTQ56049.1"/>
    <property type="molecule type" value="Genomic_DNA"/>
</dbReference>
<sequence>MVRQKDKLVRKHVRERFAKKTQDVLLKKHGRNGSEAMDCEELEKGVRLVCRTRPDLSRRK</sequence>
<comment type="caution">
    <text evidence="1">The sequence shown here is derived from an EMBL/GenBank/DDBJ whole genome shotgun (WGS) entry which is preliminary data.</text>
</comment>
<proteinExistence type="predicted"/>
<dbReference type="Proteomes" id="UP000244338">
    <property type="component" value="Unassembled WGS sequence"/>
</dbReference>
<dbReference type="AlphaFoldDB" id="A0A2R6Y042"/>
<gene>
    <name evidence="1" type="ORF">BSOLF_0977</name>
</gene>
<evidence type="ECO:0000313" key="1">
    <source>
        <dbReference type="EMBL" id="PTQ56049.1"/>
    </source>
</evidence>
<accession>A0A2R6Y042</accession>